<protein>
    <submittedName>
        <fullName evidence="2">MarR family 2-MHQ and catechol resistance regulon transcriptional repressor</fullName>
    </submittedName>
</protein>
<dbReference type="AlphaFoldDB" id="A0A542DZU5"/>
<organism evidence="2 3">
    <name type="scientific">Lapillicoccus jejuensis</name>
    <dbReference type="NCBI Taxonomy" id="402171"/>
    <lineage>
        <taxon>Bacteria</taxon>
        <taxon>Bacillati</taxon>
        <taxon>Actinomycetota</taxon>
        <taxon>Actinomycetes</taxon>
        <taxon>Micrococcales</taxon>
        <taxon>Intrasporangiaceae</taxon>
        <taxon>Lapillicoccus</taxon>
    </lineage>
</organism>
<dbReference type="Proteomes" id="UP000317893">
    <property type="component" value="Unassembled WGS sequence"/>
</dbReference>
<dbReference type="PROSITE" id="PS50995">
    <property type="entry name" value="HTH_MARR_2"/>
    <property type="match status" value="1"/>
</dbReference>
<feature type="domain" description="HTH marR-type" evidence="1">
    <location>
        <begin position="1"/>
        <end position="142"/>
    </location>
</feature>
<name>A0A542DZU5_9MICO</name>
<evidence type="ECO:0000313" key="2">
    <source>
        <dbReference type="EMBL" id="TQJ08610.1"/>
    </source>
</evidence>
<dbReference type="InterPro" id="IPR036388">
    <property type="entry name" value="WH-like_DNA-bd_sf"/>
</dbReference>
<dbReference type="GO" id="GO:0003700">
    <property type="term" value="F:DNA-binding transcription factor activity"/>
    <property type="evidence" value="ECO:0007669"/>
    <property type="project" value="InterPro"/>
</dbReference>
<evidence type="ECO:0000259" key="1">
    <source>
        <dbReference type="PROSITE" id="PS50995"/>
    </source>
</evidence>
<dbReference type="EMBL" id="VFMN01000001">
    <property type="protein sequence ID" value="TQJ08610.1"/>
    <property type="molecule type" value="Genomic_DNA"/>
</dbReference>
<proteinExistence type="predicted"/>
<dbReference type="SUPFAM" id="SSF46785">
    <property type="entry name" value="Winged helix' DNA-binding domain"/>
    <property type="match status" value="1"/>
</dbReference>
<dbReference type="InterPro" id="IPR036390">
    <property type="entry name" value="WH_DNA-bd_sf"/>
</dbReference>
<comment type="caution">
    <text evidence="2">The sequence shown here is derived from an EMBL/GenBank/DDBJ whole genome shotgun (WGS) entry which is preliminary data.</text>
</comment>
<dbReference type="OrthoDB" id="4868362at2"/>
<sequence>MADDGDTVTTGALLDEAVVAVRELILAGEHYRLATALHMGITVNEAQAVSYLFARGPMGQGELAAAMSFTTSSTTALVDRLEKRGIAERRADPTDRRRATIALSETGTQELTEVRSWMSNAFTGLDDTELGEAGELLRRLAANLRSFTDEVLEKEPKRERPRRRL</sequence>
<keyword evidence="3" id="KW-1185">Reference proteome</keyword>
<dbReference type="GO" id="GO:0006950">
    <property type="term" value="P:response to stress"/>
    <property type="evidence" value="ECO:0007669"/>
    <property type="project" value="TreeGrafter"/>
</dbReference>
<dbReference type="PANTHER" id="PTHR33164:SF43">
    <property type="entry name" value="HTH-TYPE TRANSCRIPTIONAL REPRESSOR YETL"/>
    <property type="match status" value="1"/>
</dbReference>
<dbReference type="SMART" id="SM00347">
    <property type="entry name" value="HTH_MARR"/>
    <property type="match status" value="1"/>
</dbReference>
<dbReference type="Pfam" id="PF01047">
    <property type="entry name" value="MarR"/>
    <property type="match status" value="1"/>
</dbReference>
<dbReference type="PRINTS" id="PR00598">
    <property type="entry name" value="HTHMARR"/>
</dbReference>
<gene>
    <name evidence="2" type="ORF">FB458_1701</name>
</gene>
<dbReference type="RefSeq" id="WP_141848108.1">
    <property type="nucleotide sequence ID" value="NZ_BAAAPR010000004.1"/>
</dbReference>
<dbReference type="InterPro" id="IPR039422">
    <property type="entry name" value="MarR/SlyA-like"/>
</dbReference>
<dbReference type="Gene3D" id="1.10.10.10">
    <property type="entry name" value="Winged helix-like DNA-binding domain superfamily/Winged helix DNA-binding domain"/>
    <property type="match status" value="1"/>
</dbReference>
<evidence type="ECO:0000313" key="3">
    <source>
        <dbReference type="Proteomes" id="UP000317893"/>
    </source>
</evidence>
<reference evidence="2 3" key="1">
    <citation type="submission" date="2019-06" db="EMBL/GenBank/DDBJ databases">
        <title>Sequencing the genomes of 1000 actinobacteria strains.</title>
        <authorList>
            <person name="Klenk H.-P."/>
        </authorList>
    </citation>
    <scope>NUCLEOTIDE SEQUENCE [LARGE SCALE GENOMIC DNA]</scope>
    <source>
        <strain evidence="2 3">DSM 18607</strain>
    </source>
</reference>
<accession>A0A542DZU5</accession>
<dbReference type="InterPro" id="IPR000835">
    <property type="entry name" value="HTH_MarR-typ"/>
</dbReference>
<dbReference type="PANTHER" id="PTHR33164">
    <property type="entry name" value="TRANSCRIPTIONAL REGULATOR, MARR FAMILY"/>
    <property type="match status" value="1"/>
</dbReference>